<proteinExistence type="predicted"/>
<dbReference type="AlphaFoldDB" id="A0A6C0CAN4"/>
<organism evidence="1">
    <name type="scientific">viral metagenome</name>
    <dbReference type="NCBI Taxonomy" id="1070528"/>
    <lineage>
        <taxon>unclassified sequences</taxon>
        <taxon>metagenomes</taxon>
        <taxon>organismal metagenomes</taxon>
    </lineage>
</organism>
<dbReference type="EMBL" id="MN739360">
    <property type="protein sequence ID" value="QHT00870.1"/>
    <property type="molecule type" value="Genomic_DNA"/>
</dbReference>
<sequence length="52" mass="6265">MMFVQYVWKTSKKSQSLDYCKYQCGKSVYQNCLDIWAKKTDCLKCLFCCCDW</sequence>
<name>A0A6C0CAN4_9ZZZZ</name>
<reference evidence="1" key="1">
    <citation type="journal article" date="2020" name="Nature">
        <title>Giant virus diversity and host interactions through global metagenomics.</title>
        <authorList>
            <person name="Schulz F."/>
            <person name="Roux S."/>
            <person name="Paez-Espino D."/>
            <person name="Jungbluth S."/>
            <person name="Walsh D.A."/>
            <person name="Denef V.J."/>
            <person name="McMahon K.D."/>
            <person name="Konstantinidis K.T."/>
            <person name="Eloe-Fadrosh E.A."/>
            <person name="Kyrpides N.C."/>
            <person name="Woyke T."/>
        </authorList>
    </citation>
    <scope>NUCLEOTIDE SEQUENCE</scope>
    <source>
        <strain evidence="1">GVMAG-M-3300020192-26</strain>
    </source>
</reference>
<accession>A0A6C0CAN4</accession>
<evidence type="ECO:0000313" key="1">
    <source>
        <dbReference type="EMBL" id="QHT00870.1"/>
    </source>
</evidence>
<protein>
    <submittedName>
        <fullName evidence="1">Uncharacterized protein</fullName>
    </submittedName>
</protein>